<dbReference type="GO" id="GO:0032259">
    <property type="term" value="P:methylation"/>
    <property type="evidence" value="ECO:0007669"/>
    <property type="project" value="UniProtKB-KW"/>
</dbReference>
<protein>
    <recommendedName>
        <fullName evidence="4">DNA methylase N-4/N-6 domain-containing protein</fullName>
    </recommendedName>
</protein>
<feature type="compositionally biased region" description="Basic and acidic residues" evidence="3">
    <location>
        <begin position="17"/>
        <end position="33"/>
    </location>
</feature>
<reference evidence="5" key="1">
    <citation type="journal article" date="2015" name="Nature">
        <title>Complex archaea that bridge the gap between prokaryotes and eukaryotes.</title>
        <authorList>
            <person name="Spang A."/>
            <person name="Saw J.H."/>
            <person name="Jorgensen S.L."/>
            <person name="Zaremba-Niedzwiedzka K."/>
            <person name="Martijn J."/>
            <person name="Lind A.E."/>
            <person name="van Eijk R."/>
            <person name="Schleper C."/>
            <person name="Guy L."/>
            <person name="Ettema T.J."/>
        </authorList>
    </citation>
    <scope>NUCLEOTIDE SEQUENCE</scope>
</reference>
<dbReference type="SUPFAM" id="SSF53335">
    <property type="entry name" value="S-adenosyl-L-methionine-dependent methyltransferases"/>
    <property type="match status" value="1"/>
</dbReference>
<feature type="domain" description="DNA methylase N-4/N-6" evidence="4">
    <location>
        <begin position="50"/>
        <end position="86"/>
    </location>
</feature>
<evidence type="ECO:0000259" key="4">
    <source>
        <dbReference type="Pfam" id="PF01555"/>
    </source>
</evidence>
<dbReference type="PRINTS" id="PR00508">
    <property type="entry name" value="S21N4MTFRASE"/>
</dbReference>
<dbReference type="Pfam" id="PF01555">
    <property type="entry name" value="N6_N4_Mtase"/>
    <property type="match status" value="1"/>
</dbReference>
<comment type="caution">
    <text evidence="5">The sequence shown here is derived from an EMBL/GenBank/DDBJ whole genome shotgun (WGS) entry which is preliminary data.</text>
</comment>
<organism evidence="5">
    <name type="scientific">marine sediment metagenome</name>
    <dbReference type="NCBI Taxonomy" id="412755"/>
    <lineage>
        <taxon>unclassified sequences</taxon>
        <taxon>metagenomes</taxon>
        <taxon>ecological metagenomes</taxon>
    </lineage>
</organism>
<dbReference type="GO" id="GO:0003677">
    <property type="term" value="F:DNA binding"/>
    <property type="evidence" value="ECO:0007669"/>
    <property type="project" value="InterPro"/>
</dbReference>
<evidence type="ECO:0000256" key="2">
    <source>
        <dbReference type="ARBA" id="ARBA00022679"/>
    </source>
</evidence>
<feature type="non-terminal residue" evidence="5">
    <location>
        <position position="1"/>
    </location>
</feature>
<dbReference type="InterPro" id="IPR029063">
    <property type="entry name" value="SAM-dependent_MTases_sf"/>
</dbReference>
<dbReference type="InterPro" id="IPR001091">
    <property type="entry name" value="RM_Methyltransferase"/>
</dbReference>
<evidence type="ECO:0000256" key="1">
    <source>
        <dbReference type="ARBA" id="ARBA00022603"/>
    </source>
</evidence>
<evidence type="ECO:0000313" key="5">
    <source>
        <dbReference type="EMBL" id="KKL98079.1"/>
    </source>
</evidence>
<dbReference type="Gene3D" id="3.40.50.150">
    <property type="entry name" value="Vaccinia Virus protein VP39"/>
    <property type="match status" value="1"/>
</dbReference>
<dbReference type="GO" id="GO:0008170">
    <property type="term" value="F:N-methyltransferase activity"/>
    <property type="evidence" value="ECO:0007669"/>
    <property type="project" value="InterPro"/>
</dbReference>
<keyword evidence="2" id="KW-0808">Transferase</keyword>
<dbReference type="EMBL" id="LAZR01018006">
    <property type="protein sequence ID" value="KKL98079.1"/>
    <property type="molecule type" value="Genomic_DNA"/>
</dbReference>
<gene>
    <name evidence="5" type="ORF">LCGC14_1828060</name>
</gene>
<keyword evidence="1" id="KW-0489">Methyltransferase</keyword>
<dbReference type="InterPro" id="IPR002941">
    <property type="entry name" value="DNA_methylase_N4/N6"/>
</dbReference>
<name>A0A0F9GGW6_9ZZZZ</name>
<feature type="region of interest" description="Disordered" evidence="3">
    <location>
        <begin position="1"/>
        <end position="34"/>
    </location>
</feature>
<dbReference type="AlphaFoldDB" id="A0A0F9GGW6"/>
<sequence>PMGNRRADAARTSLQGDIDRKDVPQQRTKKETKTLGWRPTCKCNADKVPSIVLDPFAGAGTTLWVAKKLNRRAVGYELSKEYCGLIVDRIRQQVMM</sequence>
<evidence type="ECO:0000256" key="3">
    <source>
        <dbReference type="SAM" id="MobiDB-lite"/>
    </source>
</evidence>
<proteinExistence type="predicted"/>
<accession>A0A0F9GGW6</accession>